<protein>
    <submittedName>
        <fullName evidence="1 2">Uncharacterized protein</fullName>
    </submittedName>
</protein>
<proteinExistence type="predicted"/>
<dbReference type="EMBL" id="KB096551">
    <property type="protein sequence ID" value="ESO04123.1"/>
    <property type="molecule type" value="Genomic_DNA"/>
</dbReference>
<evidence type="ECO:0000313" key="2">
    <source>
        <dbReference type="EnsemblMetazoa" id="HelroP173211"/>
    </source>
</evidence>
<dbReference type="KEGG" id="hro:HELRODRAFT_173211"/>
<dbReference type="HOGENOM" id="CLU_2309019_0_0_1"/>
<dbReference type="GeneID" id="20204457"/>
<evidence type="ECO:0000313" key="3">
    <source>
        <dbReference type="Proteomes" id="UP000015101"/>
    </source>
</evidence>
<reference evidence="3" key="1">
    <citation type="submission" date="2012-12" db="EMBL/GenBank/DDBJ databases">
        <authorList>
            <person name="Hellsten U."/>
            <person name="Grimwood J."/>
            <person name="Chapman J.A."/>
            <person name="Shapiro H."/>
            <person name="Aerts A."/>
            <person name="Otillar R.P."/>
            <person name="Terry A.Y."/>
            <person name="Boore J.L."/>
            <person name="Simakov O."/>
            <person name="Marletaz F."/>
            <person name="Cho S.-J."/>
            <person name="Edsinger-Gonzales E."/>
            <person name="Havlak P."/>
            <person name="Kuo D.-H."/>
            <person name="Larsson T."/>
            <person name="Lv J."/>
            <person name="Arendt D."/>
            <person name="Savage R."/>
            <person name="Osoegawa K."/>
            <person name="de Jong P."/>
            <person name="Lindberg D.R."/>
            <person name="Seaver E.C."/>
            <person name="Weisblat D.A."/>
            <person name="Putnam N.H."/>
            <person name="Grigoriev I.V."/>
            <person name="Rokhsar D.S."/>
        </authorList>
    </citation>
    <scope>NUCLEOTIDE SEQUENCE</scope>
</reference>
<evidence type="ECO:0000313" key="1">
    <source>
        <dbReference type="EMBL" id="ESO04123.1"/>
    </source>
</evidence>
<reference evidence="2" key="3">
    <citation type="submission" date="2015-06" db="UniProtKB">
        <authorList>
            <consortium name="EnsemblMetazoa"/>
        </authorList>
    </citation>
    <scope>IDENTIFICATION</scope>
</reference>
<sequence length="100" mass="11158">MYKAGYHKYLTSSCFHANFPLVDIDWADMEKDLKSVTSGILQTAEHEIRAPAHANVADHASKTSTREQLSKILDDLLTCFKGLVDVVRELSSILDYSATL</sequence>
<dbReference type="CTD" id="20204457"/>
<reference evidence="1 3" key="2">
    <citation type="journal article" date="2013" name="Nature">
        <title>Insights into bilaterian evolution from three spiralian genomes.</title>
        <authorList>
            <person name="Simakov O."/>
            <person name="Marletaz F."/>
            <person name="Cho S.J."/>
            <person name="Edsinger-Gonzales E."/>
            <person name="Havlak P."/>
            <person name="Hellsten U."/>
            <person name="Kuo D.H."/>
            <person name="Larsson T."/>
            <person name="Lv J."/>
            <person name="Arendt D."/>
            <person name="Savage R."/>
            <person name="Osoegawa K."/>
            <person name="de Jong P."/>
            <person name="Grimwood J."/>
            <person name="Chapman J.A."/>
            <person name="Shapiro H."/>
            <person name="Aerts A."/>
            <person name="Otillar R.P."/>
            <person name="Terry A.Y."/>
            <person name="Boore J.L."/>
            <person name="Grigoriev I.V."/>
            <person name="Lindberg D.R."/>
            <person name="Seaver E.C."/>
            <person name="Weisblat D.A."/>
            <person name="Putnam N.H."/>
            <person name="Rokhsar D.S."/>
        </authorList>
    </citation>
    <scope>NUCLEOTIDE SEQUENCE</scope>
</reference>
<gene>
    <name evidence="2" type="primary">20204457</name>
    <name evidence="1" type="ORF">HELRODRAFT_173211</name>
</gene>
<accession>T1F6K8</accession>
<name>T1F6K8_HELRO</name>
<dbReference type="EnsemblMetazoa" id="HelroT173211">
    <property type="protein sequence ID" value="HelroP173211"/>
    <property type="gene ID" value="HelroG173211"/>
</dbReference>
<keyword evidence="3" id="KW-1185">Reference proteome</keyword>
<dbReference type="EMBL" id="AMQM01004476">
    <property type="status" value="NOT_ANNOTATED_CDS"/>
    <property type="molecule type" value="Genomic_DNA"/>
</dbReference>
<dbReference type="Proteomes" id="UP000015101">
    <property type="component" value="Unassembled WGS sequence"/>
</dbReference>
<dbReference type="InParanoid" id="T1F6K8"/>
<organism evidence="2 3">
    <name type="scientific">Helobdella robusta</name>
    <name type="common">Californian leech</name>
    <dbReference type="NCBI Taxonomy" id="6412"/>
    <lineage>
        <taxon>Eukaryota</taxon>
        <taxon>Metazoa</taxon>
        <taxon>Spiralia</taxon>
        <taxon>Lophotrochozoa</taxon>
        <taxon>Annelida</taxon>
        <taxon>Clitellata</taxon>
        <taxon>Hirudinea</taxon>
        <taxon>Rhynchobdellida</taxon>
        <taxon>Glossiphoniidae</taxon>
        <taxon>Helobdella</taxon>
    </lineage>
</organism>
<dbReference type="RefSeq" id="XP_009018059.1">
    <property type="nucleotide sequence ID" value="XM_009019811.1"/>
</dbReference>
<dbReference type="AlphaFoldDB" id="T1F6K8"/>